<protein>
    <submittedName>
        <fullName evidence="2">Uncharacterized protein</fullName>
    </submittedName>
</protein>
<comment type="caution">
    <text evidence="2">The sequence shown here is derived from an EMBL/GenBank/DDBJ whole genome shotgun (WGS) entry which is preliminary data.</text>
</comment>
<dbReference type="EMBL" id="PCWW01000009">
    <property type="protein sequence ID" value="PIR13972.1"/>
    <property type="molecule type" value="Genomic_DNA"/>
</dbReference>
<feature type="region of interest" description="Disordered" evidence="1">
    <location>
        <begin position="1"/>
        <end position="43"/>
    </location>
</feature>
<dbReference type="Proteomes" id="UP000230869">
    <property type="component" value="Unassembled WGS sequence"/>
</dbReference>
<evidence type="ECO:0000313" key="2">
    <source>
        <dbReference type="EMBL" id="PIR13972.1"/>
    </source>
</evidence>
<accession>A0A2M6KAF7</accession>
<evidence type="ECO:0000256" key="1">
    <source>
        <dbReference type="SAM" id="MobiDB-lite"/>
    </source>
</evidence>
<feature type="compositionally biased region" description="Basic and acidic residues" evidence="1">
    <location>
        <begin position="15"/>
        <end position="27"/>
    </location>
</feature>
<name>A0A2M6KAF7_9BACT</name>
<feature type="compositionally biased region" description="Polar residues" evidence="1">
    <location>
        <begin position="33"/>
        <end position="43"/>
    </location>
</feature>
<dbReference type="AlphaFoldDB" id="A0A2M6KAF7"/>
<evidence type="ECO:0000313" key="3">
    <source>
        <dbReference type="Proteomes" id="UP000230869"/>
    </source>
</evidence>
<organism evidence="2 3">
    <name type="scientific">Candidatus Falkowbacteria bacterium CG11_big_fil_rev_8_21_14_0_20_39_10</name>
    <dbReference type="NCBI Taxonomy" id="1974570"/>
    <lineage>
        <taxon>Bacteria</taxon>
        <taxon>Candidatus Falkowiibacteriota</taxon>
    </lineage>
</organism>
<proteinExistence type="predicted"/>
<gene>
    <name evidence="2" type="ORF">COV49_00525</name>
</gene>
<reference evidence="2 3" key="1">
    <citation type="submission" date="2017-09" db="EMBL/GenBank/DDBJ databases">
        <title>Depth-based differentiation of microbial function through sediment-hosted aquifers and enrichment of novel symbionts in the deep terrestrial subsurface.</title>
        <authorList>
            <person name="Probst A.J."/>
            <person name="Ladd B."/>
            <person name="Jarett J.K."/>
            <person name="Geller-Mcgrath D.E."/>
            <person name="Sieber C.M."/>
            <person name="Emerson J.B."/>
            <person name="Anantharaman K."/>
            <person name="Thomas B.C."/>
            <person name="Malmstrom R."/>
            <person name="Stieglmeier M."/>
            <person name="Klingl A."/>
            <person name="Woyke T."/>
            <person name="Ryan C.M."/>
            <person name="Banfield J.F."/>
        </authorList>
    </citation>
    <scope>NUCLEOTIDE SEQUENCE [LARGE SCALE GENOMIC DNA]</scope>
    <source>
        <strain evidence="2">CG11_big_fil_rev_8_21_14_0_20_39_10</strain>
    </source>
</reference>
<sequence>MEQPFNKLEAVPIKKKPEGEKEEEIKPVKASGINKNFTNSSLTSEAQTASIIQELDKDIKIDKALETYPVVNEVIEELKIDVKANPEIVMKLIDFVKKRKGVNLNDERESQMLKETLTKKANQELSEAA</sequence>